<dbReference type="Gene3D" id="2.40.30.10">
    <property type="entry name" value="Translation factors"/>
    <property type="match status" value="2"/>
</dbReference>
<evidence type="ECO:0000313" key="15">
    <source>
        <dbReference type="EMBL" id="PIT44216.1"/>
    </source>
</evidence>
<dbReference type="NCBIfam" id="NF000766">
    <property type="entry name" value="PRK00049.1"/>
    <property type="match status" value="1"/>
</dbReference>
<dbReference type="CDD" id="cd03697">
    <property type="entry name" value="EFTU_II"/>
    <property type="match status" value="1"/>
</dbReference>
<dbReference type="CDD" id="cd01884">
    <property type="entry name" value="EF_Tu"/>
    <property type="match status" value="1"/>
</dbReference>
<evidence type="ECO:0000313" key="16">
    <source>
        <dbReference type="EMBL" id="PIT44227.1"/>
    </source>
</evidence>
<reference evidence="19 20" key="1">
    <citation type="journal article" date="2017" name="MBio">
        <title>Type VI secretion-mediated competition in the bee gut microbiome.</title>
        <authorList>
            <person name="Steele M.I."/>
            <person name="Kwong W.K."/>
            <person name="Powell J.E."/>
            <person name="Whiteley M."/>
            <person name="Moran N.A."/>
        </authorList>
    </citation>
    <scope>NUCLEOTIDE SEQUENCE [LARGE SCALE GENOMIC DNA]</scope>
    <source>
        <strain evidence="17 20">Occ4-2</strain>
        <strain evidence="15 19">Ruf1-X</strain>
    </source>
</reference>
<evidence type="ECO:0000256" key="3">
    <source>
        <dbReference type="ARBA" id="ARBA00022741"/>
    </source>
</evidence>
<feature type="domain" description="Tr-type G" evidence="14">
    <location>
        <begin position="10"/>
        <end position="206"/>
    </location>
</feature>
<evidence type="ECO:0000313" key="18">
    <source>
        <dbReference type="EMBL" id="PIT53977.1"/>
    </source>
</evidence>
<dbReference type="Gene3D" id="3.40.50.300">
    <property type="entry name" value="P-loop containing nucleotide triphosphate hydrolases"/>
    <property type="match status" value="1"/>
</dbReference>
<dbReference type="CDD" id="cd03707">
    <property type="entry name" value="EFTU_III"/>
    <property type="match status" value="1"/>
</dbReference>
<evidence type="ECO:0000256" key="8">
    <source>
        <dbReference type="ARBA" id="ARBA00023134"/>
    </source>
</evidence>
<keyword evidence="6 13" id="KW-0460">Magnesium</keyword>
<keyword evidence="8 13" id="KW-0342">GTP-binding</keyword>
<evidence type="ECO:0000256" key="4">
    <source>
        <dbReference type="ARBA" id="ARBA00022768"/>
    </source>
</evidence>
<dbReference type="eggNOG" id="COG0050">
    <property type="taxonomic scope" value="Bacteria"/>
</dbReference>
<keyword evidence="4 13" id="KW-0251">Elongation factor</keyword>
<name>A0A066TK30_9NEIS</name>
<protein>
    <recommendedName>
        <fullName evidence="9 13">Elongation factor Tu</fullName>
        <shortName evidence="13">EF-Tu</shortName>
        <ecNumber evidence="13">3.6.5.3</ecNumber>
    </recommendedName>
</protein>
<dbReference type="PRINTS" id="PR00315">
    <property type="entry name" value="ELONGATNFCT"/>
</dbReference>
<keyword evidence="5 13" id="KW-0378">Hydrolase</keyword>
<dbReference type="OrthoDB" id="9803139at2"/>
<dbReference type="EC" id="3.6.5.3" evidence="13"/>
<keyword evidence="2 13" id="KW-0479">Metal-binding</keyword>
<evidence type="ECO:0000256" key="6">
    <source>
        <dbReference type="ARBA" id="ARBA00022842"/>
    </source>
</evidence>
<dbReference type="Proteomes" id="UP000231484">
    <property type="component" value="Unassembled WGS sequence"/>
</dbReference>
<keyword evidence="13" id="KW-0963">Cytoplasm</keyword>
<dbReference type="InterPro" id="IPR050055">
    <property type="entry name" value="EF-Tu_GTPase"/>
</dbReference>
<dbReference type="NCBIfam" id="TIGR00231">
    <property type="entry name" value="small_GTP"/>
    <property type="match status" value="1"/>
</dbReference>
<dbReference type="EMBL" id="MEIP01000028">
    <property type="protein sequence ID" value="PIT44227.1"/>
    <property type="molecule type" value="Genomic_DNA"/>
</dbReference>
<dbReference type="PANTHER" id="PTHR43721:SF22">
    <property type="entry name" value="ELONGATION FACTOR TU, MITOCHONDRIAL"/>
    <property type="match status" value="1"/>
</dbReference>
<evidence type="ECO:0000259" key="14">
    <source>
        <dbReference type="PROSITE" id="PS51722"/>
    </source>
</evidence>
<comment type="caution">
    <text evidence="15">The sequence shown here is derived from an EMBL/GenBank/DDBJ whole genome shotgun (WGS) entry which is preliminary data.</text>
</comment>
<comment type="similarity">
    <text evidence="1 13">Belongs to the TRAFAC class translation factor GTPase superfamily. Classic translation factor GTPase family. EF-Tu/EF-1A subfamily.</text>
</comment>
<dbReference type="Pfam" id="PF00009">
    <property type="entry name" value="GTP_EFTU"/>
    <property type="match status" value="1"/>
</dbReference>
<dbReference type="GO" id="GO:0005829">
    <property type="term" value="C:cytosol"/>
    <property type="evidence" value="ECO:0007669"/>
    <property type="project" value="TreeGrafter"/>
</dbReference>
<feature type="binding site" evidence="13">
    <location>
        <begin position="136"/>
        <end position="139"/>
    </location>
    <ligand>
        <name>GTP</name>
        <dbReference type="ChEBI" id="CHEBI:37565"/>
    </ligand>
</feature>
<comment type="function">
    <text evidence="10">May play an important regulatory role in cell growth and in the bacterial response to nutrient deprivation.</text>
</comment>
<evidence type="ECO:0000313" key="17">
    <source>
        <dbReference type="EMBL" id="PIT48907.1"/>
    </source>
</evidence>
<dbReference type="Proteomes" id="UP000229970">
    <property type="component" value="Unassembled WGS sequence"/>
</dbReference>
<evidence type="ECO:0000256" key="1">
    <source>
        <dbReference type="ARBA" id="ARBA00007249"/>
    </source>
</evidence>
<dbReference type="PROSITE" id="PS51722">
    <property type="entry name" value="G_TR_2"/>
    <property type="match status" value="1"/>
</dbReference>
<dbReference type="AlphaFoldDB" id="A0A066TK30"/>
<keyword evidence="3 13" id="KW-0547">Nucleotide-binding</keyword>
<evidence type="ECO:0000256" key="7">
    <source>
        <dbReference type="ARBA" id="ARBA00022917"/>
    </source>
</evidence>
<dbReference type="GO" id="GO:0005525">
    <property type="term" value="F:GTP binding"/>
    <property type="evidence" value="ECO:0007669"/>
    <property type="project" value="UniProtKB-UniRule"/>
</dbReference>
<dbReference type="PROSITE" id="PS00301">
    <property type="entry name" value="G_TR_1"/>
    <property type="match status" value="1"/>
</dbReference>
<feature type="binding site" evidence="13">
    <location>
        <begin position="19"/>
        <end position="26"/>
    </location>
    <ligand>
        <name>GTP</name>
        <dbReference type="ChEBI" id="CHEBI:37565"/>
    </ligand>
</feature>
<dbReference type="NCBIfam" id="TIGR00485">
    <property type="entry name" value="EF-Tu"/>
    <property type="match status" value="1"/>
</dbReference>
<gene>
    <name evidence="13" type="primary">tuf</name>
    <name evidence="15" type="ORF">BHC46_11345</name>
    <name evidence="16" type="ORF">BHC46_11410</name>
    <name evidence="18" type="ORF">BHC48_00875</name>
    <name evidence="17" type="ORF">BHC48_08460</name>
</gene>
<comment type="subunit">
    <text evidence="12">(Microbial infection) Upon infection by bacteriophage Qbeta, part of the viral RNA-dependent RNA polymerase complex, the other subunits are the viral replicase catalytic subunit (AC P14647), host ribosomal protein S1 and EF-Ts.</text>
</comment>
<comment type="subunit">
    <text evidence="11">Monomer. Heterotetramer composed of two EF-Ts.EF-Tu dimer complexes.</text>
</comment>
<dbReference type="SUPFAM" id="SSF50465">
    <property type="entry name" value="EF-Tu/eEF-1alpha/eIF2-gamma C-terminal domain"/>
    <property type="match status" value="1"/>
</dbReference>
<feature type="binding site" evidence="13">
    <location>
        <begin position="81"/>
        <end position="85"/>
    </location>
    <ligand>
        <name>GTP</name>
        <dbReference type="ChEBI" id="CHEBI:37565"/>
    </ligand>
</feature>
<dbReference type="InterPro" id="IPR009000">
    <property type="entry name" value="Transl_B-barrel_sf"/>
</dbReference>
<dbReference type="InterPro" id="IPR005225">
    <property type="entry name" value="Small_GTP-bd"/>
</dbReference>
<dbReference type="EMBL" id="MEIQ01000051">
    <property type="protein sequence ID" value="PIT48907.1"/>
    <property type="molecule type" value="Genomic_DNA"/>
</dbReference>
<dbReference type="SUPFAM" id="SSF52540">
    <property type="entry name" value="P-loop containing nucleoside triphosphate hydrolases"/>
    <property type="match status" value="1"/>
</dbReference>
<dbReference type="InterPro" id="IPR033720">
    <property type="entry name" value="EFTU_2"/>
</dbReference>
<comment type="subcellular location">
    <subcellularLocation>
        <location evidence="13">Cytoplasm</location>
    </subcellularLocation>
</comment>
<sequence>MAKEKFERSKPHVNVGTIGHVDHGKTTLTAAICTILSKKFGGAAKAYDQIDNAPEEKARGITINTSHVEYETAERHYAHVDCPGHADYVKNMITGAAQMDGAILVVSAADGPMPQTREHILLARQVGVPYIIVYMNKCDMVDDEELLELVEMEIRDLLSSYEFPGDDVPLIKGSALKALEGDTSDIGEASILALADALDSYIPTPERAVDKPFLLPIEDVFSISGRGTVVTGRVERGVINVGDEIEIVGLKETQKTTCTGVEMFRKLLDQGQAGDNVGVLLRGTKREEVERGQVLAKPGSITPHTKFKAEVYVLSKEEGGRHTPFFANYRPQFYFRTTDVTGAVSLAAGVEMVMPGENVTIDVELIHPIAMEEGLRFAIREGGRTVGAGVVAKVIA</sequence>
<evidence type="ECO:0000256" key="2">
    <source>
        <dbReference type="ARBA" id="ARBA00022723"/>
    </source>
</evidence>
<dbReference type="GO" id="GO:0000287">
    <property type="term" value="F:magnesium ion binding"/>
    <property type="evidence" value="ECO:0007669"/>
    <property type="project" value="UniProtKB-UniRule"/>
</dbReference>
<dbReference type="InterPro" id="IPR027417">
    <property type="entry name" value="P-loop_NTPase"/>
</dbReference>
<feature type="binding site" evidence="13">
    <location>
        <position position="26"/>
    </location>
    <ligand>
        <name>Mg(2+)</name>
        <dbReference type="ChEBI" id="CHEBI:18420"/>
    </ligand>
</feature>
<dbReference type="HAMAP" id="MF_00118_B">
    <property type="entry name" value="EF_Tu_B"/>
    <property type="match status" value="1"/>
</dbReference>
<dbReference type="FunFam" id="2.40.30.10:FF:000001">
    <property type="entry name" value="Elongation factor Tu"/>
    <property type="match status" value="1"/>
</dbReference>
<dbReference type="InterPro" id="IPR004541">
    <property type="entry name" value="Transl_elong_EFTu/EF1A_bac/org"/>
</dbReference>
<comment type="catalytic activity">
    <reaction evidence="13">
        <text>GTP + H2O = GDP + phosphate + H(+)</text>
        <dbReference type="Rhea" id="RHEA:19669"/>
        <dbReference type="ChEBI" id="CHEBI:15377"/>
        <dbReference type="ChEBI" id="CHEBI:15378"/>
        <dbReference type="ChEBI" id="CHEBI:37565"/>
        <dbReference type="ChEBI" id="CHEBI:43474"/>
        <dbReference type="ChEBI" id="CHEBI:58189"/>
        <dbReference type="EC" id="3.6.5.3"/>
    </reaction>
</comment>
<proteinExistence type="inferred from homology"/>
<evidence type="ECO:0000256" key="5">
    <source>
        <dbReference type="ARBA" id="ARBA00022801"/>
    </source>
</evidence>
<dbReference type="InterPro" id="IPR004161">
    <property type="entry name" value="EFTu-like_2"/>
</dbReference>
<dbReference type="EMBL" id="MEIQ01000004">
    <property type="protein sequence ID" value="PIT53977.1"/>
    <property type="molecule type" value="Genomic_DNA"/>
</dbReference>
<dbReference type="GO" id="GO:0003924">
    <property type="term" value="F:GTPase activity"/>
    <property type="evidence" value="ECO:0007669"/>
    <property type="project" value="UniProtKB-UniRule"/>
</dbReference>
<accession>A0A066TK30</accession>
<dbReference type="InterPro" id="IPR009001">
    <property type="entry name" value="Transl_elong_EF1A/Init_IF2_C"/>
</dbReference>
<evidence type="ECO:0000256" key="9">
    <source>
        <dbReference type="ARBA" id="ARBA00029554"/>
    </source>
</evidence>
<evidence type="ECO:0000256" key="10">
    <source>
        <dbReference type="ARBA" id="ARBA00058140"/>
    </source>
</evidence>
<keyword evidence="7 13" id="KW-0648">Protein biosynthesis</keyword>
<evidence type="ECO:0000313" key="20">
    <source>
        <dbReference type="Proteomes" id="UP000231484"/>
    </source>
</evidence>
<dbReference type="FunFam" id="3.40.50.300:FF:000003">
    <property type="entry name" value="Elongation factor Tu"/>
    <property type="match status" value="1"/>
</dbReference>
<dbReference type="InterPro" id="IPR041709">
    <property type="entry name" value="EF-Tu_GTP-bd"/>
</dbReference>
<dbReference type="Pfam" id="PF03144">
    <property type="entry name" value="GTP_EFTU_D2"/>
    <property type="match status" value="1"/>
</dbReference>
<dbReference type="NCBIfam" id="NF009373">
    <property type="entry name" value="PRK12736.1"/>
    <property type="match status" value="1"/>
</dbReference>
<dbReference type="InterPro" id="IPR031157">
    <property type="entry name" value="G_TR_CS"/>
</dbReference>
<comment type="function">
    <text evidence="13">GTP hydrolase that promotes the GTP-dependent binding of aminoacyl-tRNA to the A-site of ribosomes during protein biosynthesis.</text>
</comment>
<dbReference type="Pfam" id="PF03143">
    <property type="entry name" value="GTP_EFTU_D3"/>
    <property type="match status" value="1"/>
</dbReference>
<dbReference type="NCBIfam" id="NF009372">
    <property type="entry name" value="PRK12735.1"/>
    <property type="match status" value="1"/>
</dbReference>
<dbReference type="InterPro" id="IPR000795">
    <property type="entry name" value="T_Tr_GTP-bd_dom"/>
</dbReference>
<dbReference type="SUPFAM" id="SSF50447">
    <property type="entry name" value="Translation proteins"/>
    <property type="match status" value="1"/>
</dbReference>
<evidence type="ECO:0000256" key="11">
    <source>
        <dbReference type="ARBA" id="ARBA00063778"/>
    </source>
</evidence>
<organism evidence="15 19">
    <name type="scientific">Snodgrassella alvi</name>
    <dbReference type="NCBI Taxonomy" id="1196083"/>
    <lineage>
        <taxon>Bacteria</taxon>
        <taxon>Pseudomonadati</taxon>
        <taxon>Pseudomonadota</taxon>
        <taxon>Betaproteobacteria</taxon>
        <taxon>Neisseriales</taxon>
        <taxon>Neisseriaceae</taxon>
        <taxon>Snodgrassella</taxon>
    </lineage>
</organism>
<evidence type="ECO:0000313" key="19">
    <source>
        <dbReference type="Proteomes" id="UP000229970"/>
    </source>
</evidence>
<dbReference type="PANTHER" id="PTHR43721">
    <property type="entry name" value="ELONGATION FACTOR TU-RELATED"/>
    <property type="match status" value="1"/>
</dbReference>
<dbReference type="InterPro" id="IPR004160">
    <property type="entry name" value="Transl_elong_EFTu/EF1A_C"/>
</dbReference>
<dbReference type="EMBL" id="MEIP01000028">
    <property type="protein sequence ID" value="PIT44216.1"/>
    <property type="molecule type" value="Genomic_DNA"/>
</dbReference>
<dbReference type="RefSeq" id="WP_037406886.1">
    <property type="nucleotide sequence ID" value="NZ_MEIP01000028.1"/>
</dbReference>
<dbReference type="GO" id="GO:0003746">
    <property type="term" value="F:translation elongation factor activity"/>
    <property type="evidence" value="ECO:0007669"/>
    <property type="project" value="UniProtKB-UniRule"/>
</dbReference>
<evidence type="ECO:0000256" key="12">
    <source>
        <dbReference type="ARBA" id="ARBA00064283"/>
    </source>
</evidence>
<evidence type="ECO:0000256" key="13">
    <source>
        <dbReference type="HAMAP-Rule" id="MF_00118"/>
    </source>
</evidence>